<keyword evidence="3" id="KW-1185">Reference proteome</keyword>
<name>A0AAD9JAV8_9ANNE</name>
<organism evidence="2 3">
    <name type="scientific">Paralvinella palmiformis</name>
    <dbReference type="NCBI Taxonomy" id="53620"/>
    <lineage>
        <taxon>Eukaryota</taxon>
        <taxon>Metazoa</taxon>
        <taxon>Spiralia</taxon>
        <taxon>Lophotrochozoa</taxon>
        <taxon>Annelida</taxon>
        <taxon>Polychaeta</taxon>
        <taxon>Sedentaria</taxon>
        <taxon>Canalipalpata</taxon>
        <taxon>Terebellida</taxon>
        <taxon>Terebelliformia</taxon>
        <taxon>Alvinellidae</taxon>
        <taxon>Paralvinella</taxon>
    </lineage>
</organism>
<reference evidence="2" key="1">
    <citation type="journal article" date="2023" name="Mol. Biol. Evol.">
        <title>Third-Generation Sequencing Reveals the Adaptive Role of the Epigenome in Three Deep-Sea Polychaetes.</title>
        <authorList>
            <person name="Perez M."/>
            <person name="Aroh O."/>
            <person name="Sun Y."/>
            <person name="Lan Y."/>
            <person name="Juniper S.K."/>
            <person name="Young C.R."/>
            <person name="Angers B."/>
            <person name="Qian P.Y."/>
        </authorList>
    </citation>
    <scope>NUCLEOTIDE SEQUENCE</scope>
    <source>
        <strain evidence="2">P08H-3</strain>
    </source>
</reference>
<evidence type="ECO:0000313" key="2">
    <source>
        <dbReference type="EMBL" id="KAK2149402.1"/>
    </source>
</evidence>
<sequence>MAHSKQISHAVASRAQHATVAPLATATLAVSRSFPPAVYHVNSRVLLTRLSSLNTVHRSVPAIDGSVIPHRDQYNVVGTWSGPKVALTQSSSLVPSEYAARFMMRQTAKPNIIGLDKDPETSRRRKKYTTSTLSFQKTTHNEHIQDPMSVLGVPKTVAPHDHQEHVATSGADPAGDPGFRSRSRHSNQPHVQLLGTSTAPKLDDYLLEPTQERPDADLNIHSVGYISNNTRMTPRENPWVYRYKVKKNMNQINKILTGKAPSSE</sequence>
<dbReference type="AlphaFoldDB" id="A0AAD9JAV8"/>
<dbReference type="EMBL" id="JAODUP010000454">
    <property type="protein sequence ID" value="KAK2149402.1"/>
    <property type="molecule type" value="Genomic_DNA"/>
</dbReference>
<protein>
    <submittedName>
        <fullName evidence="2">Uncharacterized protein</fullName>
    </submittedName>
</protein>
<accession>A0AAD9JAV8</accession>
<feature type="region of interest" description="Disordered" evidence="1">
    <location>
        <begin position="166"/>
        <end position="188"/>
    </location>
</feature>
<evidence type="ECO:0000256" key="1">
    <source>
        <dbReference type="SAM" id="MobiDB-lite"/>
    </source>
</evidence>
<gene>
    <name evidence="2" type="ORF">LSH36_454g05027</name>
</gene>
<comment type="caution">
    <text evidence="2">The sequence shown here is derived from an EMBL/GenBank/DDBJ whole genome shotgun (WGS) entry which is preliminary data.</text>
</comment>
<dbReference type="Proteomes" id="UP001208570">
    <property type="component" value="Unassembled WGS sequence"/>
</dbReference>
<evidence type="ECO:0000313" key="3">
    <source>
        <dbReference type="Proteomes" id="UP001208570"/>
    </source>
</evidence>
<proteinExistence type="predicted"/>